<evidence type="ECO:0000256" key="13">
    <source>
        <dbReference type="PIRSR" id="PIRSR602401-1"/>
    </source>
</evidence>
<keyword evidence="5 13" id="KW-0349">Heme</keyword>
<evidence type="ECO:0000256" key="7">
    <source>
        <dbReference type="ARBA" id="ARBA00022723"/>
    </source>
</evidence>
<dbReference type="InterPro" id="IPR036396">
    <property type="entry name" value="Cyt_P450_sf"/>
</dbReference>
<name>J4GW99_9APHY</name>
<dbReference type="GO" id="GO:0016705">
    <property type="term" value="F:oxidoreductase activity, acting on paired donors, with incorporation or reduction of molecular oxygen"/>
    <property type="evidence" value="ECO:0007669"/>
    <property type="project" value="InterPro"/>
</dbReference>
<dbReference type="InterPro" id="IPR001128">
    <property type="entry name" value="Cyt_P450"/>
</dbReference>
<dbReference type="CDD" id="cd11065">
    <property type="entry name" value="CYP64-like"/>
    <property type="match status" value="1"/>
</dbReference>
<evidence type="ECO:0000256" key="8">
    <source>
        <dbReference type="ARBA" id="ARBA00022989"/>
    </source>
</evidence>
<dbReference type="GO" id="GO:0020037">
    <property type="term" value="F:heme binding"/>
    <property type="evidence" value="ECO:0007669"/>
    <property type="project" value="InterPro"/>
</dbReference>
<feature type="binding site" description="axial binding residue" evidence="13">
    <location>
        <position position="463"/>
    </location>
    <ligand>
        <name>heme</name>
        <dbReference type="ChEBI" id="CHEBI:30413"/>
    </ligand>
    <ligandPart>
        <name>Fe</name>
        <dbReference type="ChEBI" id="CHEBI:18248"/>
    </ligandPart>
</feature>
<gene>
    <name evidence="16" type="ORF">FIBRA_08133</name>
</gene>
<evidence type="ECO:0000256" key="6">
    <source>
        <dbReference type="ARBA" id="ARBA00022692"/>
    </source>
</evidence>
<evidence type="ECO:0008006" key="18">
    <source>
        <dbReference type="Google" id="ProtNLM"/>
    </source>
</evidence>
<dbReference type="PANTHER" id="PTHR46300">
    <property type="entry name" value="P450, PUTATIVE (EUROFUNG)-RELATED-RELATED"/>
    <property type="match status" value="1"/>
</dbReference>
<comment type="cofactor">
    <cofactor evidence="1 13">
        <name>heme</name>
        <dbReference type="ChEBI" id="CHEBI:30413"/>
    </cofactor>
</comment>
<keyword evidence="6 15" id="KW-0812">Transmembrane</keyword>
<evidence type="ECO:0000256" key="11">
    <source>
        <dbReference type="ARBA" id="ARBA00023033"/>
    </source>
</evidence>
<dbReference type="GO" id="GO:0004497">
    <property type="term" value="F:monooxygenase activity"/>
    <property type="evidence" value="ECO:0007669"/>
    <property type="project" value="UniProtKB-KW"/>
</dbReference>
<protein>
    <recommendedName>
        <fullName evidence="18">Cytochrome P450</fullName>
    </recommendedName>
</protein>
<dbReference type="Gene3D" id="1.10.630.10">
    <property type="entry name" value="Cytochrome P450"/>
    <property type="match status" value="1"/>
</dbReference>
<dbReference type="GeneID" id="24100806"/>
<keyword evidence="17" id="KW-1185">Reference proteome</keyword>
<dbReference type="GO" id="GO:0016020">
    <property type="term" value="C:membrane"/>
    <property type="evidence" value="ECO:0007669"/>
    <property type="project" value="UniProtKB-SubCell"/>
</dbReference>
<dbReference type="InterPro" id="IPR002401">
    <property type="entry name" value="Cyt_P450_E_grp-I"/>
</dbReference>
<evidence type="ECO:0000256" key="3">
    <source>
        <dbReference type="ARBA" id="ARBA00005179"/>
    </source>
</evidence>
<keyword evidence="11 14" id="KW-0503">Monooxygenase</keyword>
<comment type="subcellular location">
    <subcellularLocation>
        <location evidence="2">Membrane</location>
    </subcellularLocation>
</comment>
<comment type="pathway">
    <text evidence="3">Secondary metabolite biosynthesis.</text>
</comment>
<reference evidence="16 17" key="1">
    <citation type="journal article" date="2012" name="Appl. Environ. Microbiol.">
        <title>Short-read sequencing for genomic analysis of the brown rot fungus Fibroporia radiculosa.</title>
        <authorList>
            <person name="Tang J.D."/>
            <person name="Perkins A.D."/>
            <person name="Sonstegard T.S."/>
            <person name="Schroeder S.G."/>
            <person name="Burgess S.C."/>
            <person name="Diehl S.V."/>
        </authorList>
    </citation>
    <scope>NUCLEOTIDE SEQUENCE [LARGE SCALE GENOMIC DNA]</scope>
    <source>
        <strain evidence="16 17">TFFH 294</strain>
    </source>
</reference>
<dbReference type="Pfam" id="PF00067">
    <property type="entry name" value="p450"/>
    <property type="match status" value="1"/>
</dbReference>
<evidence type="ECO:0000256" key="1">
    <source>
        <dbReference type="ARBA" id="ARBA00001971"/>
    </source>
</evidence>
<dbReference type="STRING" id="599839.J4GW99"/>
<keyword evidence="10 13" id="KW-0408">Iron</keyword>
<keyword evidence="9 14" id="KW-0560">Oxidoreductase</keyword>
<dbReference type="AlphaFoldDB" id="J4GW99"/>
<dbReference type="PRINTS" id="PR00463">
    <property type="entry name" value="EP450I"/>
</dbReference>
<keyword evidence="8 15" id="KW-1133">Transmembrane helix</keyword>
<dbReference type="PROSITE" id="PS00086">
    <property type="entry name" value="CYTOCHROME_P450"/>
    <property type="match status" value="1"/>
</dbReference>
<evidence type="ECO:0000313" key="16">
    <source>
        <dbReference type="EMBL" id="CCM05895.1"/>
    </source>
</evidence>
<dbReference type="PANTHER" id="PTHR46300:SF2">
    <property type="entry name" value="CYTOCHROME P450 MONOOXYGENASE ALNH-RELATED"/>
    <property type="match status" value="1"/>
</dbReference>
<evidence type="ECO:0000256" key="2">
    <source>
        <dbReference type="ARBA" id="ARBA00004370"/>
    </source>
</evidence>
<dbReference type="GO" id="GO:0005506">
    <property type="term" value="F:iron ion binding"/>
    <property type="evidence" value="ECO:0007669"/>
    <property type="project" value="InterPro"/>
</dbReference>
<dbReference type="Proteomes" id="UP000006352">
    <property type="component" value="Unassembled WGS sequence"/>
</dbReference>
<evidence type="ECO:0000256" key="9">
    <source>
        <dbReference type="ARBA" id="ARBA00023002"/>
    </source>
</evidence>
<proteinExistence type="inferred from homology"/>
<evidence type="ECO:0000256" key="4">
    <source>
        <dbReference type="ARBA" id="ARBA00010617"/>
    </source>
</evidence>
<dbReference type="SUPFAM" id="SSF48264">
    <property type="entry name" value="Cytochrome P450"/>
    <property type="match status" value="1"/>
</dbReference>
<evidence type="ECO:0000256" key="12">
    <source>
        <dbReference type="ARBA" id="ARBA00023136"/>
    </source>
</evidence>
<dbReference type="RefSeq" id="XP_012185178.1">
    <property type="nucleotide sequence ID" value="XM_012329788.1"/>
</dbReference>
<dbReference type="InterPro" id="IPR050364">
    <property type="entry name" value="Cytochrome_P450_fung"/>
</dbReference>
<dbReference type="EMBL" id="HE797212">
    <property type="protein sequence ID" value="CCM05895.1"/>
    <property type="molecule type" value="Genomic_DNA"/>
</dbReference>
<dbReference type="InterPro" id="IPR017972">
    <property type="entry name" value="Cyt_P450_CS"/>
</dbReference>
<keyword evidence="7 13" id="KW-0479">Metal-binding</keyword>
<dbReference type="HOGENOM" id="CLU_001570_2_3_1"/>
<accession>J4GW99</accession>
<sequence>MSQISTLEIISGSLFTGLLVAHILLRTYYSRDRGLRLPPGPRPLPFIGNIHQFSTEYQEETLLQWGLKHGPLIYARFFGTPVLVINSLTIAHDLLEKRSARFSDRPRFVILNESMGWRAIFTWKKPDGVFRRHRRWLSDTFQKSVVKDYQSLQLRELHILLSGLIAKPEQYSSHFKRFIGAILMQIAYGHVVTSDNDKYITVADETLLKIVRFGSPGTTMADFWPACKCIHPSKSDINTEFISVAYLPAWVPGAGFKRHVTEVRTLVRKMIDRPYEMVHEALASGTALPSFTASLIKRLSNKGSLTTEDANDIKEVAAIVYGAGTDTTNAILASFLLAMVMYPEVLKKARYEIDSCIGQDRLPGFGDRGSLPYLECVLLELYRWRPALPLAIPHMTSSSEVYSGYDIQAETLIIPNAWAMSRDPKLFPDPEAFYPERFEGVDPNDLGERDSRKFAFGFGRRVCPGRDLADGTIWLTMANMMVTLDITRIIDAAGEEVVPSGARTSGFVEHPVEFSCSIKPRSTKALKLISQMETGLNEHN</sequence>
<evidence type="ECO:0000256" key="10">
    <source>
        <dbReference type="ARBA" id="ARBA00023004"/>
    </source>
</evidence>
<evidence type="ECO:0000256" key="14">
    <source>
        <dbReference type="RuleBase" id="RU000461"/>
    </source>
</evidence>
<dbReference type="InParanoid" id="J4GW99"/>
<evidence type="ECO:0000313" key="17">
    <source>
        <dbReference type="Proteomes" id="UP000006352"/>
    </source>
</evidence>
<evidence type="ECO:0000256" key="5">
    <source>
        <dbReference type="ARBA" id="ARBA00022617"/>
    </source>
</evidence>
<dbReference type="OrthoDB" id="2789670at2759"/>
<feature type="transmembrane region" description="Helical" evidence="15">
    <location>
        <begin position="7"/>
        <end position="29"/>
    </location>
</feature>
<comment type="similarity">
    <text evidence="4 14">Belongs to the cytochrome P450 family.</text>
</comment>
<keyword evidence="12 15" id="KW-0472">Membrane</keyword>
<evidence type="ECO:0000256" key="15">
    <source>
        <dbReference type="SAM" id="Phobius"/>
    </source>
</evidence>
<organism evidence="16 17">
    <name type="scientific">Fibroporia radiculosa</name>
    <dbReference type="NCBI Taxonomy" id="599839"/>
    <lineage>
        <taxon>Eukaryota</taxon>
        <taxon>Fungi</taxon>
        <taxon>Dikarya</taxon>
        <taxon>Basidiomycota</taxon>
        <taxon>Agaricomycotina</taxon>
        <taxon>Agaricomycetes</taxon>
        <taxon>Polyporales</taxon>
        <taxon>Fibroporiaceae</taxon>
        <taxon>Fibroporia</taxon>
    </lineage>
</organism>